<organism evidence="1 2">
    <name type="scientific">Thermomonospora curvata (strain ATCC 19995 / DSM 43183 / JCM 3096 / KCTC 9072 / NBRC 15933 / NCIMB 10081 / Henssen B9)</name>
    <dbReference type="NCBI Taxonomy" id="471852"/>
    <lineage>
        <taxon>Bacteria</taxon>
        <taxon>Bacillati</taxon>
        <taxon>Actinomycetota</taxon>
        <taxon>Actinomycetes</taxon>
        <taxon>Streptosporangiales</taxon>
        <taxon>Thermomonosporaceae</taxon>
        <taxon>Thermomonospora</taxon>
    </lineage>
</organism>
<dbReference type="AlphaFoldDB" id="D1ADP1"/>
<dbReference type="KEGG" id="tcu:Tcur_1932"/>
<dbReference type="HOGENOM" id="CLU_2995179_0_0_11"/>
<protein>
    <submittedName>
        <fullName evidence="1">Uncharacterized protein</fullName>
    </submittedName>
</protein>
<reference evidence="1 2" key="1">
    <citation type="journal article" date="2011" name="Stand. Genomic Sci.">
        <title>Complete genome sequence of Thermomonospora curvata type strain (B9).</title>
        <authorList>
            <person name="Chertkov O."/>
            <person name="Sikorski J."/>
            <person name="Nolan M."/>
            <person name="Lapidus A."/>
            <person name="Lucas S."/>
            <person name="Del Rio T.G."/>
            <person name="Tice H."/>
            <person name="Cheng J.F."/>
            <person name="Goodwin L."/>
            <person name="Pitluck S."/>
            <person name="Liolios K."/>
            <person name="Ivanova N."/>
            <person name="Mavromatis K."/>
            <person name="Mikhailova N."/>
            <person name="Ovchinnikova G."/>
            <person name="Pati A."/>
            <person name="Chen A."/>
            <person name="Palaniappan K."/>
            <person name="Djao O.D."/>
            <person name="Land M."/>
            <person name="Hauser L."/>
            <person name="Chang Y.J."/>
            <person name="Jeffries C.D."/>
            <person name="Brettin T."/>
            <person name="Han C."/>
            <person name="Detter J.C."/>
            <person name="Rohde M."/>
            <person name="Goker M."/>
            <person name="Woyke T."/>
            <person name="Bristow J."/>
            <person name="Eisen J.A."/>
            <person name="Markowitz V."/>
            <person name="Hugenholtz P."/>
            <person name="Klenk H.P."/>
            <person name="Kyrpides N.C."/>
        </authorList>
    </citation>
    <scope>NUCLEOTIDE SEQUENCE [LARGE SCALE GENOMIC DNA]</scope>
    <source>
        <strain evidence="2">ATCC 19995 / DSM 43183 / JCM 3096 / KCTC 9072 / NBRC 15933 / NCIMB 10081 / Henssen B9</strain>
    </source>
</reference>
<dbReference type="Proteomes" id="UP000001918">
    <property type="component" value="Chromosome"/>
</dbReference>
<sequence length="57" mass="6537">MSVVNARLHAMRERDVLAGLEEIHWEELEHAYGPAADVPDLLRALRPTSKEREHAIH</sequence>
<evidence type="ECO:0000313" key="2">
    <source>
        <dbReference type="Proteomes" id="UP000001918"/>
    </source>
</evidence>
<keyword evidence="2" id="KW-1185">Reference proteome</keyword>
<dbReference type="eggNOG" id="COG1413">
    <property type="taxonomic scope" value="Bacteria"/>
</dbReference>
<gene>
    <name evidence="1" type="ordered locus">Tcur_1932</name>
</gene>
<name>D1ADP1_THECD</name>
<accession>D1ADP1</accession>
<evidence type="ECO:0000313" key="1">
    <source>
        <dbReference type="EMBL" id="ACY97501.1"/>
    </source>
</evidence>
<proteinExistence type="predicted"/>
<dbReference type="EMBL" id="CP001738">
    <property type="protein sequence ID" value="ACY97501.1"/>
    <property type="molecule type" value="Genomic_DNA"/>
</dbReference>